<dbReference type="InterPro" id="IPR015424">
    <property type="entry name" value="PyrdxlP-dep_Trfase"/>
</dbReference>
<dbReference type="GO" id="GO:0008483">
    <property type="term" value="F:transaminase activity"/>
    <property type="evidence" value="ECO:0007669"/>
    <property type="project" value="UniProtKB-KW"/>
</dbReference>
<dbReference type="PANTHER" id="PTHR46383:SF1">
    <property type="entry name" value="ASPARTATE AMINOTRANSFERASE"/>
    <property type="match status" value="1"/>
</dbReference>
<dbReference type="PANTHER" id="PTHR46383">
    <property type="entry name" value="ASPARTATE AMINOTRANSFERASE"/>
    <property type="match status" value="1"/>
</dbReference>
<evidence type="ECO:0000259" key="7">
    <source>
        <dbReference type="Pfam" id="PF00155"/>
    </source>
</evidence>
<dbReference type="GO" id="GO:0030170">
    <property type="term" value="F:pyridoxal phosphate binding"/>
    <property type="evidence" value="ECO:0007669"/>
    <property type="project" value="InterPro"/>
</dbReference>
<keyword evidence="4 6" id="KW-0808">Transferase</keyword>
<keyword evidence="5" id="KW-0663">Pyridoxal phosphate</keyword>
<dbReference type="Pfam" id="PF00155">
    <property type="entry name" value="Aminotran_1_2"/>
    <property type="match status" value="1"/>
</dbReference>
<evidence type="ECO:0000256" key="5">
    <source>
        <dbReference type="ARBA" id="ARBA00022898"/>
    </source>
</evidence>
<dbReference type="EC" id="2.6.1.-" evidence="6"/>
<protein>
    <recommendedName>
        <fullName evidence="6">Aminotransferase</fullName>
        <ecNumber evidence="6">2.6.1.-</ecNumber>
    </recommendedName>
</protein>
<dbReference type="Proteomes" id="UP000177723">
    <property type="component" value="Unassembled WGS sequence"/>
</dbReference>
<dbReference type="PROSITE" id="PS00105">
    <property type="entry name" value="AA_TRANSFER_CLASS_1"/>
    <property type="match status" value="1"/>
</dbReference>
<evidence type="ECO:0000313" key="8">
    <source>
        <dbReference type="EMBL" id="OGF77373.1"/>
    </source>
</evidence>
<feature type="domain" description="Aminotransferase class I/classII large" evidence="7">
    <location>
        <begin position="32"/>
        <end position="380"/>
    </location>
</feature>
<dbReference type="InterPro" id="IPR004839">
    <property type="entry name" value="Aminotransferase_I/II_large"/>
</dbReference>
<dbReference type="Gene3D" id="3.40.640.10">
    <property type="entry name" value="Type I PLP-dependent aspartate aminotransferase-like (Major domain)"/>
    <property type="match status" value="1"/>
</dbReference>
<gene>
    <name evidence="8" type="ORF">A3F23_00295</name>
</gene>
<evidence type="ECO:0000256" key="6">
    <source>
        <dbReference type="RuleBase" id="RU000481"/>
    </source>
</evidence>
<reference evidence="8 9" key="1">
    <citation type="journal article" date="2016" name="Nat. Commun.">
        <title>Thousands of microbial genomes shed light on interconnected biogeochemical processes in an aquifer system.</title>
        <authorList>
            <person name="Anantharaman K."/>
            <person name="Brown C.T."/>
            <person name="Hug L.A."/>
            <person name="Sharon I."/>
            <person name="Castelle C.J."/>
            <person name="Probst A.J."/>
            <person name="Thomas B.C."/>
            <person name="Singh A."/>
            <person name="Wilkins M.J."/>
            <person name="Karaoz U."/>
            <person name="Brodie E.L."/>
            <person name="Williams K.H."/>
            <person name="Hubbard S.S."/>
            <person name="Banfield J.F."/>
        </authorList>
    </citation>
    <scope>NUCLEOTIDE SEQUENCE [LARGE SCALE GENOMIC DNA]</scope>
</reference>
<dbReference type="CDD" id="cd00609">
    <property type="entry name" value="AAT_like"/>
    <property type="match status" value="1"/>
</dbReference>
<name>A0A1F5WNY3_9BACT</name>
<dbReference type="InterPro" id="IPR004838">
    <property type="entry name" value="NHTrfase_class1_PyrdxlP-BS"/>
</dbReference>
<comment type="caution">
    <text evidence="8">The sequence shown here is derived from an EMBL/GenBank/DDBJ whole genome shotgun (WGS) entry which is preliminary data.</text>
</comment>
<evidence type="ECO:0000256" key="4">
    <source>
        <dbReference type="ARBA" id="ARBA00022679"/>
    </source>
</evidence>
<dbReference type="InterPro" id="IPR015421">
    <property type="entry name" value="PyrdxlP-dep_Trfase_major"/>
</dbReference>
<evidence type="ECO:0000256" key="1">
    <source>
        <dbReference type="ARBA" id="ARBA00001933"/>
    </source>
</evidence>
<dbReference type="SUPFAM" id="SSF53383">
    <property type="entry name" value="PLP-dependent transferases"/>
    <property type="match status" value="1"/>
</dbReference>
<evidence type="ECO:0000256" key="2">
    <source>
        <dbReference type="ARBA" id="ARBA00007441"/>
    </source>
</evidence>
<dbReference type="EMBL" id="MFHT01000020">
    <property type="protein sequence ID" value="OGF77373.1"/>
    <property type="molecule type" value="Genomic_DNA"/>
</dbReference>
<dbReference type="GO" id="GO:0006520">
    <property type="term" value="P:amino acid metabolic process"/>
    <property type="evidence" value="ECO:0007669"/>
    <property type="project" value="InterPro"/>
</dbReference>
<evidence type="ECO:0000256" key="3">
    <source>
        <dbReference type="ARBA" id="ARBA00022576"/>
    </source>
</evidence>
<comment type="cofactor">
    <cofactor evidence="1 6">
        <name>pyridoxal 5'-phosphate</name>
        <dbReference type="ChEBI" id="CHEBI:597326"/>
    </cofactor>
</comment>
<sequence length="385" mass="43261">MKRFSFAGQNVSGQPMFAFLDRMKEAERAGRKIIHFEIGDLNMQIPQEAASALKNSIDKGEHRYTESKGLWDFRKKIAEHFSENYGFEASIDQILVAPANSMIDFMIRSVADHGDEVICPDPGFPTYYSVMKYSGVVPVPYPLLEENGFQINPKDIEKRITEKTRLIILNSPSNPTGAIMDENVVRKVAEIARENDIYVFSDEVYGPLAYTKKHFSPSFLDQCREQTVILGSLSKVYGMSGWRLGYAIGPTEVIKKMGLMMETIFSCLPIFTQRGGIAAINVSERIISERKKELQERMKILIGGLNSFPGVKCRYPEGAFYAFPNIEGTGMSGTEFRDYLFDKADIGVLEGEAFGVRGKGHARMAFGASTQEQIMEAIDRMKKIL</sequence>
<dbReference type="Gene3D" id="3.90.1150.10">
    <property type="entry name" value="Aspartate Aminotransferase, domain 1"/>
    <property type="match status" value="1"/>
</dbReference>
<evidence type="ECO:0000313" key="9">
    <source>
        <dbReference type="Proteomes" id="UP000177723"/>
    </source>
</evidence>
<dbReference type="InterPro" id="IPR050596">
    <property type="entry name" value="AspAT/PAT-like"/>
</dbReference>
<comment type="similarity">
    <text evidence="2 6">Belongs to the class-I pyridoxal-phosphate-dependent aminotransferase family.</text>
</comment>
<proteinExistence type="inferred from homology"/>
<organism evidence="8 9">
    <name type="scientific">Candidatus Giovannonibacteria bacterium RIFCSPHIGHO2_12_FULL_43_15</name>
    <dbReference type="NCBI Taxonomy" id="1798341"/>
    <lineage>
        <taxon>Bacteria</taxon>
        <taxon>Candidatus Giovannoniibacteriota</taxon>
    </lineage>
</organism>
<dbReference type="InterPro" id="IPR015422">
    <property type="entry name" value="PyrdxlP-dep_Trfase_small"/>
</dbReference>
<dbReference type="AlphaFoldDB" id="A0A1F5WNY3"/>
<accession>A0A1F5WNY3</accession>
<keyword evidence="3 6" id="KW-0032">Aminotransferase</keyword>